<sequence length="164" mass="18573">MYRRRGRRSVYRGSYAWYYLSGYHIRAGRAAGRKSGRQSVSQSGPRGRVGRGRGRGASGRGEGRGGEAPMIVRINMHSFEQRSTKWTDRQTDWPLGRRFRAPEIRAPWGPALRHQRASQEKGVRRICRPLTCLPPSFPPCVYVERMDVSLCARWTVGGGLSVLL</sequence>
<proteinExistence type="predicted"/>
<evidence type="ECO:0000256" key="1">
    <source>
        <dbReference type="SAM" id="MobiDB-lite"/>
    </source>
</evidence>
<protein>
    <submittedName>
        <fullName evidence="2">Uncharacterized protein</fullName>
    </submittedName>
</protein>
<name>A0A2R6W4V7_MARPO</name>
<organism evidence="2 3">
    <name type="scientific">Marchantia polymorpha</name>
    <name type="common">Common liverwort</name>
    <name type="synonym">Marchantia aquatica</name>
    <dbReference type="NCBI Taxonomy" id="3197"/>
    <lineage>
        <taxon>Eukaryota</taxon>
        <taxon>Viridiplantae</taxon>
        <taxon>Streptophyta</taxon>
        <taxon>Embryophyta</taxon>
        <taxon>Marchantiophyta</taxon>
        <taxon>Marchantiopsida</taxon>
        <taxon>Marchantiidae</taxon>
        <taxon>Marchantiales</taxon>
        <taxon>Marchantiaceae</taxon>
        <taxon>Marchantia</taxon>
    </lineage>
</organism>
<dbReference type="AlphaFoldDB" id="A0A2R6W4V7"/>
<reference evidence="3" key="1">
    <citation type="journal article" date="2017" name="Cell">
        <title>Insights into land plant evolution garnered from the Marchantia polymorpha genome.</title>
        <authorList>
            <person name="Bowman J.L."/>
            <person name="Kohchi T."/>
            <person name="Yamato K.T."/>
            <person name="Jenkins J."/>
            <person name="Shu S."/>
            <person name="Ishizaki K."/>
            <person name="Yamaoka S."/>
            <person name="Nishihama R."/>
            <person name="Nakamura Y."/>
            <person name="Berger F."/>
            <person name="Adam C."/>
            <person name="Aki S.S."/>
            <person name="Althoff F."/>
            <person name="Araki T."/>
            <person name="Arteaga-Vazquez M.A."/>
            <person name="Balasubrmanian S."/>
            <person name="Barry K."/>
            <person name="Bauer D."/>
            <person name="Boehm C.R."/>
            <person name="Briginshaw L."/>
            <person name="Caballero-Perez J."/>
            <person name="Catarino B."/>
            <person name="Chen F."/>
            <person name="Chiyoda S."/>
            <person name="Chovatia M."/>
            <person name="Davies K.M."/>
            <person name="Delmans M."/>
            <person name="Demura T."/>
            <person name="Dierschke T."/>
            <person name="Dolan L."/>
            <person name="Dorantes-Acosta A.E."/>
            <person name="Eklund D.M."/>
            <person name="Florent S.N."/>
            <person name="Flores-Sandoval E."/>
            <person name="Fujiyama A."/>
            <person name="Fukuzawa H."/>
            <person name="Galik B."/>
            <person name="Grimanelli D."/>
            <person name="Grimwood J."/>
            <person name="Grossniklaus U."/>
            <person name="Hamada T."/>
            <person name="Haseloff J."/>
            <person name="Hetherington A.J."/>
            <person name="Higo A."/>
            <person name="Hirakawa Y."/>
            <person name="Hundley H.N."/>
            <person name="Ikeda Y."/>
            <person name="Inoue K."/>
            <person name="Inoue S.I."/>
            <person name="Ishida S."/>
            <person name="Jia Q."/>
            <person name="Kakita M."/>
            <person name="Kanazawa T."/>
            <person name="Kawai Y."/>
            <person name="Kawashima T."/>
            <person name="Kennedy M."/>
            <person name="Kinose K."/>
            <person name="Kinoshita T."/>
            <person name="Kohara Y."/>
            <person name="Koide E."/>
            <person name="Komatsu K."/>
            <person name="Kopischke S."/>
            <person name="Kubo M."/>
            <person name="Kyozuka J."/>
            <person name="Lagercrantz U."/>
            <person name="Lin S.S."/>
            <person name="Lindquist E."/>
            <person name="Lipzen A.M."/>
            <person name="Lu C.W."/>
            <person name="De Luna E."/>
            <person name="Martienssen R.A."/>
            <person name="Minamino N."/>
            <person name="Mizutani M."/>
            <person name="Mizutani M."/>
            <person name="Mochizuki N."/>
            <person name="Monte I."/>
            <person name="Mosher R."/>
            <person name="Nagasaki H."/>
            <person name="Nakagami H."/>
            <person name="Naramoto S."/>
            <person name="Nishitani K."/>
            <person name="Ohtani M."/>
            <person name="Okamoto T."/>
            <person name="Okumura M."/>
            <person name="Phillips J."/>
            <person name="Pollak B."/>
            <person name="Reinders A."/>
            <person name="Rovekamp M."/>
            <person name="Sano R."/>
            <person name="Sawa S."/>
            <person name="Schmid M.W."/>
            <person name="Shirakawa M."/>
            <person name="Solano R."/>
            <person name="Spunde A."/>
            <person name="Suetsugu N."/>
            <person name="Sugano S."/>
            <person name="Sugiyama A."/>
            <person name="Sun R."/>
            <person name="Suzuki Y."/>
            <person name="Takenaka M."/>
            <person name="Takezawa D."/>
            <person name="Tomogane H."/>
            <person name="Tsuzuki M."/>
            <person name="Ueda T."/>
            <person name="Umeda M."/>
            <person name="Ward J.M."/>
            <person name="Watanabe Y."/>
            <person name="Yazaki K."/>
            <person name="Yokoyama R."/>
            <person name="Yoshitake Y."/>
            <person name="Yotsui I."/>
            <person name="Zachgo S."/>
            <person name="Schmutz J."/>
        </authorList>
    </citation>
    <scope>NUCLEOTIDE SEQUENCE [LARGE SCALE GENOMIC DNA]</scope>
    <source>
        <strain evidence="3">Tak-1</strain>
    </source>
</reference>
<gene>
    <name evidence="2" type="ORF">MARPO_0152s0007</name>
</gene>
<feature type="region of interest" description="Disordered" evidence="1">
    <location>
        <begin position="30"/>
        <end position="68"/>
    </location>
</feature>
<dbReference type="Gramene" id="Mp6g09490.1">
    <property type="protein sequence ID" value="Mp6g09490.1.cds1"/>
    <property type="gene ID" value="Mp6g09490"/>
</dbReference>
<dbReference type="Proteomes" id="UP000244005">
    <property type="component" value="Unassembled WGS sequence"/>
</dbReference>
<evidence type="ECO:0000313" key="3">
    <source>
        <dbReference type="Proteomes" id="UP000244005"/>
    </source>
</evidence>
<accession>A0A2R6W4V7</accession>
<dbReference type="EMBL" id="KZ772822">
    <property type="protein sequence ID" value="PTQ28889.1"/>
    <property type="molecule type" value="Genomic_DNA"/>
</dbReference>
<keyword evidence="3" id="KW-1185">Reference proteome</keyword>
<evidence type="ECO:0000313" key="2">
    <source>
        <dbReference type="EMBL" id="PTQ28889.1"/>
    </source>
</evidence>